<dbReference type="Proteomes" id="UP000055045">
    <property type="component" value="Unassembled WGS sequence"/>
</dbReference>
<feature type="non-terminal residue" evidence="2">
    <location>
        <position position="1"/>
    </location>
</feature>
<reference evidence="2 3" key="1">
    <citation type="submission" date="2015-10" db="EMBL/GenBank/DDBJ databases">
        <title>Genome sequencing of Penicillium freii.</title>
        <authorList>
            <person name="Nguyen H.D."/>
            <person name="Visagie C.M."/>
            <person name="Seifert K.A."/>
        </authorList>
    </citation>
    <scope>NUCLEOTIDE SEQUENCE [LARGE SCALE GENOMIC DNA]</scope>
    <source>
        <strain evidence="2 3">DAOM 242723</strain>
    </source>
</reference>
<proteinExistence type="predicted"/>
<keyword evidence="3" id="KW-1185">Reference proteome</keyword>
<evidence type="ECO:0000313" key="3">
    <source>
        <dbReference type="Proteomes" id="UP000055045"/>
    </source>
</evidence>
<comment type="caution">
    <text evidence="2">The sequence shown here is derived from an EMBL/GenBank/DDBJ whole genome shotgun (WGS) entry which is preliminary data.</text>
</comment>
<name>A0A117NLY0_PENFR</name>
<sequence length="29" mass="3047">PPNNSFPLMARQRGLSNASSTSSLADQVT</sequence>
<gene>
    <name evidence="2" type="ORF">ACN42_g8710</name>
</gene>
<evidence type="ECO:0000256" key="1">
    <source>
        <dbReference type="SAM" id="MobiDB-lite"/>
    </source>
</evidence>
<accession>A0A117NLY0</accession>
<feature type="compositionally biased region" description="Polar residues" evidence="1">
    <location>
        <begin position="14"/>
        <end position="29"/>
    </location>
</feature>
<organism evidence="2 3">
    <name type="scientific">Penicillium freii</name>
    <dbReference type="NCBI Taxonomy" id="48697"/>
    <lineage>
        <taxon>Eukaryota</taxon>
        <taxon>Fungi</taxon>
        <taxon>Dikarya</taxon>
        <taxon>Ascomycota</taxon>
        <taxon>Pezizomycotina</taxon>
        <taxon>Eurotiomycetes</taxon>
        <taxon>Eurotiomycetidae</taxon>
        <taxon>Eurotiales</taxon>
        <taxon>Aspergillaceae</taxon>
        <taxon>Penicillium</taxon>
    </lineage>
</organism>
<protein>
    <submittedName>
        <fullName evidence="2">Uncharacterized protein</fullName>
    </submittedName>
</protein>
<dbReference type="EMBL" id="LLXE01000284">
    <property type="protein sequence ID" value="KUM58430.1"/>
    <property type="molecule type" value="Genomic_DNA"/>
</dbReference>
<dbReference type="AlphaFoldDB" id="A0A117NLY0"/>
<evidence type="ECO:0000313" key="2">
    <source>
        <dbReference type="EMBL" id="KUM58430.1"/>
    </source>
</evidence>
<feature type="region of interest" description="Disordered" evidence="1">
    <location>
        <begin position="1"/>
        <end position="29"/>
    </location>
</feature>